<evidence type="ECO:0000313" key="2">
    <source>
        <dbReference type="EMBL" id="ADB16537.1"/>
    </source>
</evidence>
<gene>
    <name evidence="2" type="ordered locus">Psta_1863</name>
</gene>
<dbReference type="EMBL" id="CP001848">
    <property type="protein sequence ID" value="ADB16537.1"/>
    <property type="molecule type" value="Genomic_DNA"/>
</dbReference>
<feature type="compositionally biased region" description="Polar residues" evidence="1">
    <location>
        <begin position="187"/>
        <end position="198"/>
    </location>
</feature>
<dbReference type="AlphaFoldDB" id="D2QZQ4"/>
<name>D2QZQ4_PIRSD</name>
<evidence type="ECO:0000256" key="1">
    <source>
        <dbReference type="SAM" id="MobiDB-lite"/>
    </source>
</evidence>
<dbReference type="KEGG" id="psl:Psta_1863"/>
<proteinExistence type="predicted"/>
<accession>D2QZQ4</accession>
<sequence length="198" mass="21496">MPGSECYQGRGALVRLNPIRFFSATIVEVLGALALVWMLPQVDWQRWTSELDRLVPQAAAQTTAGPNAPEASNWFQLPAVPATVQTTVDRSYTGPAFPAPTGSDPWYGEEPMTATPWQAPSEPLPHSVASQYEGTGTMAREQYVEQKLDGASQRLLNGITGYIDSAASQILTTEAADQKPSLAPQHPSAQNVPNAWRY</sequence>
<dbReference type="HOGENOM" id="CLU_1377047_0_0_0"/>
<evidence type="ECO:0000313" key="3">
    <source>
        <dbReference type="Proteomes" id="UP000001887"/>
    </source>
</evidence>
<dbReference type="Proteomes" id="UP000001887">
    <property type="component" value="Chromosome"/>
</dbReference>
<keyword evidence="3" id="KW-1185">Reference proteome</keyword>
<protein>
    <submittedName>
        <fullName evidence="2">Uncharacterized protein</fullName>
    </submittedName>
</protein>
<organism evidence="2 3">
    <name type="scientific">Pirellula staleyi (strain ATCC 27377 / DSM 6068 / ICPB 4128)</name>
    <name type="common">Pirella staleyi</name>
    <dbReference type="NCBI Taxonomy" id="530564"/>
    <lineage>
        <taxon>Bacteria</taxon>
        <taxon>Pseudomonadati</taxon>
        <taxon>Planctomycetota</taxon>
        <taxon>Planctomycetia</taxon>
        <taxon>Pirellulales</taxon>
        <taxon>Pirellulaceae</taxon>
        <taxon>Pirellula</taxon>
    </lineage>
</organism>
<reference evidence="2 3" key="1">
    <citation type="journal article" date="2009" name="Stand. Genomic Sci.">
        <title>Complete genome sequence of Pirellula staleyi type strain (ATCC 27377).</title>
        <authorList>
            <person name="Clum A."/>
            <person name="Tindall B.J."/>
            <person name="Sikorski J."/>
            <person name="Ivanova N."/>
            <person name="Mavrommatis K."/>
            <person name="Lucas S."/>
            <person name="Glavina del Rio T."/>
            <person name="Nolan M."/>
            <person name="Chen F."/>
            <person name="Tice H."/>
            <person name="Pitluck S."/>
            <person name="Cheng J.F."/>
            <person name="Chertkov O."/>
            <person name="Brettin T."/>
            <person name="Han C."/>
            <person name="Detter J.C."/>
            <person name="Kuske C."/>
            <person name="Bruce D."/>
            <person name="Goodwin L."/>
            <person name="Ovchinikova G."/>
            <person name="Pati A."/>
            <person name="Mikhailova N."/>
            <person name="Chen A."/>
            <person name="Palaniappan K."/>
            <person name="Land M."/>
            <person name="Hauser L."/>
            <person name="Chang Y.J."/>
            <person name="Jeffries C.D."/>
            <person name="Chain P."/>
            <person name="Rohde M."/>
            <person name="Goker M."/>
            <person name="Bristow J."/>
            <person name="Eisen J.A."/>
            <person name="Markowitz V."/>
            <person name="Hugenholtz P."/>
            <person name="Kyrpides N.C."/>
            <person name="Klenk H.P."/>
            <person name="Lapidus A."/>
        </authorList>
    </citation>
    <scope>NUCLEOTIDE SEQUENCE [LARGE SCALE GENOMIC DNA]</scope>
    <source>
        <strain evidence="3">ATCC 27377 / DSM 6068 / ICPB 4128</strain>
    </source>
</reference>
<feature type="region of interest" description="Disordered" evidence="1">
    <location>
        <begin position="177"/>
        <end position="198"/>
    </location>
</feature>